<keyword evidence="3" id="KW-0057">Aromatic amino acid biosynthesis</keyword>
<name>A0A0J1CXF9_9BURK</name>
<evidence type="ECO:0000259" key="4">
    <source>
        <dbReference type="Pfam" id="PF08501"/>
    </source>
</evidence>
<dbReference type="RefSeq" id="WP_047847619.1">
    <property type="nucleotide sequence ID" value="NZ_AEJF01000096.1"/>
</dbReference>
<feature type="domain" description="Shikimate dehydrogenase substrate binding N-terminal" evidence="4">
    <location>
        <begin position="12"/>
        <end position="94"/>
    </location>
</feature>
<dbReference type="EMBL" id="AEJF01000096">
    <property type="protein sequence ID" value="KLU25242.1"/>
    <property type="molecule type" value="Genomic_DNA"/>
</dbReference>
<dbReference type="PATRIC" id="fig|908627.4.peg.3539"/>
<dbReference type="InterPro" id="IPR036291">
    <property type="entry name" value="NAD(P)-bd_dom_sf"/>
</dbReference>
<gene>
    <name evidence="5" type="ORF">EOS_15870</name>
</gene>
<protein>
    <submittedName>
        <fullName evidence="5">Shikimate dehydrogenase</fullName>
    </submittedName>
</protein>
<organism evidence="5 6">
    <name type="scientific">Caballeronia mineralivorans PML1(12)</name>
    <dbReference type="NCBI Taxonomy" id="908627"/>
    <lineage>
        <taxon>Bacteria</taxon>
        <taxon>Pseudomonadati</taxon>
        <taxon>Pseudomonadota</taxon>
        <taxon>Betaproteobacteria</taxon>
        <taxon>Burkholderiales</taxon>
        <taxon>Burkholderiaceae</taxon>
        <taxon>Caballeronia</taxon>
    </lineage>
</organism>
<keyword evidence="3" id="KW-0028">Amino-acid biosynthesis</keyword>
<sequence>MTIDGATRLYAIIGDPVAQVRSPSVYTELFAGAGINAVMIPAHVGTEFFEPTMRGLMALGNLDGLLITSPHKNAALSLAGQVSARAQSVAAVNALRRESDGSWTGDMFDGVGFVAAAQALTPVDGARVLLFGCGGAGAAIAAELAAEGASSIALIDPDASRAEDLSRSLTRHFPACSISLRRDDARYDIVVNASVVGMKDTDDVPGDPGPLDAQSIVGDVVLRPPERPTEFVLRALSAGARVVTGQQMHAGQTDAIMRFFFRAG</sequence>
<dbReference type="InterPro" id="IPR013708">
    <property type="entry name" value="Shikimate_DH-bd_N"/>
</dbReference>
<evidence type="ECO:0000256" key="2">
    <source>
        <dbReference type="ARBA" id="ARBA00023002"/>
    </source>
</evidence>
<reference evidence="5 6" key="1">
    <citation type="journal article" date="2015" name="Genome Announc.">
        <title>Draft Genome Sequence of Burkholderia sp. Strain PML1(12), an Ectomycorrhizosphere-Inhabiting Bacterium with Effective Mineral-Weathering Ability.</title>
        <authorList>
            <person name="Uroz S."/>
            <person name="Oger P."/>
        </authorList>
    </citation>
    <scope>NUCLEOTIDE SEQUENCE [LARGE SCALE GENOMIC DNA]</scope>
    <source>
        <strain evidence="6">PML1(12)</strain>
    </source>
</reference>
<dbReference type="InterPro" id="IPR046346">
    <property type="entry name" value="Aminoacid_DH-like_N_sf"/>
</dbReference>
<dbReference type="PANTHER" id="PTHR21089:SF1">
    <property type="entry name" value="BIFUNCTIONAL 3-DEHYDROQUINATE DEHYDRATASE_SHIKIMATE DEHYDROGENASE, CHLOROPLASTIC"/>
    <property type="match status" value="1"/>
</dbReference>
<dbReference type="PANTHER" id="PTHR21089">
    <property type="entry name" value="SHIKIMATE DEHYDROGENASE"/>
    <property type="match status" value="1"/>
</dbReference>
<dbReference type="Pfam" id="PF08501">
    <property type="entry name" value="Shikimate_dh_N"/>
    <property type="match status" value="1"/>
</dbReference>
<comment type="pathway">
    <text evidence="1">Metabolic intermediate biosynthesis; chorismate biosynthesis; chorismate from D-erythrose 4-phosphate and phosphoenolpyruvate: step 4/7.</text>
</comment>
<dbReference type="Gene3D" id="3.40.50.720">
    <property type="entry name" value="NAD(P)-binding Rossmann-like Domain"/>
    <property type="match status" value="1"/>
</dbReference>
<comment type="caution">
    <text evidence="5">The sequence shown here is derived from an EMBL/GenBank/DDBJ whole genome shotgun (WGS) entry which is preliminary data.</text>
</comment>
<dbReference type="Gene3D" id="3.40.50.10860">
    <property type="entry name" value="Leucine Dehydrogenase, chain A, domain 1"/>
    <property type="match status" value="1"/>
</dbReference>
<dbReference type="SUPFAM" id="SSF53223">
    <property type="entry name" value="Aminoacid dehydrogenase-like, N-terminal domain"/>
    <property type="match status" value="1"/>
</dbReference>
<dbReference type="Proteomes" id="UP000035963">
    <property type="component" value="Unassembled WGS sequence"/>
</dbReference>
<evidence type="ECO:0000313" key="5">
    <source>
        <dbReference type="EMBL" id="KLU25242.1"/>
    </source>
</evidence>
<dbReference type="SUPFAM" id="SSF51735">
    <property type="entry name" value="NAD(P)-binding Rossmann-fold domains"/>
    <property type="match status" value="1"/>
</dbReference>
<dbReference type="AlphaFoldDB" id="A0A0J1CXF9"/>
<dbReference type="GO" id="GO:0019632">
    <property type="term" value="P:shikimate metabolic process"/>
    <property type="evidence" value="ECO:0007669"/>
    <property type="project" value="TreeGrafter"/>
</dbReference>
<evidence type="ECO:0000256" key="1">
    <source>
        <dbReference type="ARBA" id="ARBA00004871"/>
    </source>
</evidence>
<evidence type="ECO:0000256" key="3">
    <source>
        <dbReference type="ARBA" id="ARBA00023141"/>
    </source>
</evidence>
<keyword evidence="6" id="KW-1185">Reference proteome</keyword>
<dbReference type="GO" id="GO:0009423">
    <property type="term" value="P:chorismate biosynthetic process"/>
    <property type="evidence" value="ECO:0007669"/>
    <property type="project" value="TreeGrafter"/>
</dbReference>
<dbReference type="OrthoDB" id="3609723at2"/>
<evidence type="ECO:0000313" key="6">
    <source>
        <dbReference type="Proteomes" id="UP000035963"/>
    </source>
</evidence>
<keyword evidence="2" id="KW-0560">Oxidoreductase</keyword>
<dbReference type="GO" id="GO:0009073">
    <property type="term" value="P:aromatic amino acid family biosynthetic process"/>
    <property type="evidence" value="ECO:0007669"/>
    <property type="project" value="UniProtKB-KW"/>
</dbReference>
<dbReference type="InterPro" id="IPR022893">
    <property type="entry name" value="Shikimate_DH_fam"/>
</dbReference>
<proteinExistence type="predicted"/>
<accession>A0A0J1CXF9</accession>
<dbReference type="GO" id="GO:0004764">
    <property type="term" value="F:shikimate 3-dehydrogenase (NADP+) activity"/>
    <property type="evidence" value="ECO:0007669"/>
    <property type="project" value="InterPro"/>
</dbReference>